<dbReference type="Pfam" id="PF00144">
    <property type="entry name" value="Beta-lactamase"/>
    <property type="match status" value="1"/>
</dbReference>
<name>A0A9X2BIY6_9VIBR</name>
<evidence type="ECO:0000313" key="3">
    <source>
        <dbReference type="Proteomes" id="UP001139559"/>
    </source>
</evidence>
<dbReference type="PANTHER" id="PTHR43283:SF7">
    <property type="entry name" value="BETA-LACTAMASE-RELATED DOMAIN-CONTAINING PROTEIN"/>
    <property type="match status" value="1"/>
</dbReference>
<dbReference type="Gene3D" id="3.40.710.10">
    <property type="entry name" value="DD-peptidase/beta-lactamase superfamily"/>
    <property type="match status" value="1"/>
</dbReference>
<protein>
    <submittedName>
        <fullName evidence="2">Beta-lactamase family protein</fullName>
    </submittedName>
</protein>
<dbReference type="SUPFAM" id="SSF56601">
    <property type="entry name" value="beta-lactamase/transpeptidase-like"/>
    <property type="match status" value="1"/>
</dbReference>
<dbReference type="AlphaFoldDB" id="A0A9X2BIY6"/>
<dbReference type="RefSeq" id="WP_248009806.1">
    <property type="nucleotide sequence ID" value="NZ_JAJHVV010000009.1"/>
</dbReference>
<feature type="domain" description="Beta-lactamase-related" evidence="1">
    <location>
        <begin position="2"/>
        <end position="298"/>
    </location>
</feature>
<dbReference type="Proteomes" id="UP001139559">
    <property type="component" value="Unassembled WGS sequence"/>
</dbReference>
<evidence type="ECO:0000259" key="1">
    <source>
        <dbReference type="Pfam" id="PF00144"/>
    </source>
</evidence>
<accession>A0A9X2BIY6</accession>
<dbReference type="EMBL" id="JAJHVV010000009">
    <property type="protein sequence ID" value="MCK6264620.1"/>
    <property type="molecule type" value="Genomic_DNA"/>
</dbReference>
<sequence length="316" mass="36218">MLIVRNGNLIFERYYLNRSSPDGTPMPDPYPPAPDTFHHMKSVTKTVTATLIGNLLYQNSIASVDTPIFDYYQDDNVPNIDSKADILIKHALDFNSGLDWTEWNTRNSDAMNMWLSNDPYEYIFDKVVLHTPGEKYVYQGAMSVLLGGLIEKVTGQSLKTYTSETLFTPLNIVNYHWFPHEVTGDYLGSSGLYLTSRDFAKLGQLYLNKGLWNGHRIFSKKWASESLVPKGRFWEDRTIQYGRNWWFPLIKVGDERLLIAGMRGAGGQDMFIMPELQLIFLITSGSYQQQDENYPLDLIANYLLPSLNITNAKHYP</sequence>
<organism evidence="2 3">
    <name type="scientific">Vibrio amylolyticus</name>
    <dbReference type="NCBI Taxonomy" id="2847292"/>
    <lineage>
        <taxon>Bacteria</taxon>
        <taxon>Pseudomonadati</taxon>
        <taxon>Pseudomonadota</taxon>
        <taxon>Gammaproteobacteria</taxon>
        <taxon>Vibrionales</taxon>
        <taxon>Vibrionaceae</taxon>
        <taxon>Vibrio</taxon>
    </lineage>
</organism>
<comment type="caution">
    <text evidence="2">The sequence shown here is derived from an EMBL/GenBank/DDBJ whole genome shotgun (WGS) entry which is preliminary data.</text>
</comment>
<dbReference type="PANTHER" id="PTHR43283">
    <property type="entry name" value="BETA-LACTAMASE-RELATED"/>
    <property type="match status" value="1"/>
</dbReference>
<evidence type="ECO:0000313" key="2">
    <source>
        <dbReference type="EMBL" id="MCK6264620.1"/>
    </source>
</evidence>
<dbReference type="InterPro" id="IPR050789">
    <property type="entry name" value="Diverse_Enzym_Activities"/>
</dbReference>
<dbReference type="InterPro" id="IPR012338">
    <property type="entry name" value="Beta-lactam/transpept-like"/>
</dbReference>
<proteinExistence type="predicted"/>
<keyword evidence="3" id="KW-1185">Reference proteome</keyword>
<gene>
    <name evidence="2" type="ORF">KP803_15170</name>
</gene>
<reference evidence="2" key="1">
    <citation type="submission" date="2021-11" db="EMBL/GenBank/DDBJ databases">
        <title>Vibrio ZSDE26 sp. nov. and Vibrio ZSDZ34 sp. nov., isolated from coastal seawater in Qingdao.</title>
        <authorList>
            <person name="Zhang P."/>
        </authorList>
    </citation>
    <scope>NUCLEOTIDE SEQUENCE</scope>
    <source>
        <strain evidence="2">ZSDE26</strain>
    </source>
</reference>
<dbReference type="InterPro" id="IPR001466">
    <property type="entry name" value="Beta-lactam-related"/>
</dbReference>